<accession>A0A6P5FAF6</accession>
<sequence length="333" mass="37453">MRSKTNGAIQRTGKLNNIQGHGPNWVLVAGGALLSMLTIRLGCKLKQAFERKRQDNTIKGNGKSPSTRRSRKCRLHSNLNRFNLEEDSCYYCLSDIKQIGEVCLKCLDQLGATYFPLSFVELAGGGVDTRAISKEADPSLPLVKFTGSESNNENGGVMWASSPHASESGSSDIYAKREVIHKLRQQLKRRDEMIMEMQAQITDLQTSLRIQVSESANLQAQLDSANRDLFDSEREIQQLRKVIADHRVAVNGRVNGFYTDSVDDHAELRCVAAERRKGDGANTEILRKEVGELKEVIEGKDFLLQSYKEQKVELWSKMKELQLRLESQVPNIL</sequence>
<organism evidence="4">
    <name type="scientific">Ananas comosus</name>
    <name type="common">Pineapple</name>
    <name type="synonym">Ananas ananas</name>
    <dbReference type="NCBI Taxonomy" id="4615"/>
    <lineage>
        <taxon>Eukaryota</taxon>
        <taxon>Viridiplantae</taxon>
        <taxon>Streptophyta</taxon>
        <taxon>Embryophyta</taxon>
        <taxon>Tracheophyta</taxon>
        <taxon>Spermatophyta</taxon>
        <taxon>Magnoliopsida</taxon>
        <taxon>Liliopsida</taxon>
        <taxon>Poales</taxon>
        <taxon>Bromeliaceae</taxon>
        <taxon>Bromelioideae</taxon>
        <taxon>Ananas</taxon>
    </lineage>
</organism>
<evidence type="ECO:0000256" key="2">
    <source>
        <dbReference type="SAM" id="Phobius"/>
    </source>
</evidence>
<dbReference type="Proteomes" id="UP000515123">
    <property type="component" value="Linkage group 7"/>
</dbReference>
<name>A0A6P5FAF6_ANACO</name>
<gene>
    <name evidence="4 5 6" type="primary">LOC109713048</name>
</gene>
<evidence type="ECO:0000313" key="3">
    <source>
        <dbReference type="Proteomes" id="UP000515123"/>
    </source>
</evidence>
<evidence type="ECO:0000313" key="5">
    <source>
        <dbReference type="RefSeq" id="XP_020092583.1"/>
    </source>
</evidence>
<keyword evidence="1" id="KW-0175">Coiled coil</keyword>
<evidence type="ECO:0000256" key="1">
    <source>
        <dbReference type="SAM" id="Coils"/>
    </source>
</evidence>
<protein>
    <submittedName>
        <fullName evidence="4 5">Uncharacterized protein LOC109713048 isoform X1</fullName>
    </submittedName>
    <submittedName>
        <fullName evidence="6">Uncharacterized protein LOC109713048 isoform X2</fullName>
    </submittedName>
</protein>
<dbReference type="OrthoDB" id="1883104at2759"/>
<keyword evidence="2" id="KW-1133">Transmembrane helix</keyword>
<keyword evidence="2" id="KW-0812">Transmembrane</keyword>
<dbReference type="PANTHER" id="PTHR34462:SF1">
    <property type="entry name" value="OS05G0587400 PROTEIN"/>
    <property type="match status" value="1"/>
</dbReference>
<keyword evidence="2" id="KW-0472">Membrane</keyword>
<evidence type="ECO:0000313" key="4">
    <source>
        <dbReference type="RefSeq" id="XP_020092582.1"/>
    </source>
</evidence>
<reference evidence="3" key="1">
    <citation type="journal article" date="2015" name="Nat. Genet.">
        <title>The pineapple genome and the evolution of CAM photosynthesis.</title>
        <authorList>
            <person name="Ming R."/>
            <person name="VanBuren R."/>
            <person name="Wai C.M."/>
            <person name="Tang H."/>
            <person name="Schatz M.C."/>
            <person name="Bowers J.E."/>
            <person name="Lyons E."/>
            <person name="Wang M.L."/>
            <person name="Chen J."/>
            <person name="Biggers E."/>
            <person name="Zhang J."/>
            <person name="Huang L."/>
            <person name="Zhang L."/>
            <person name="Miao W."/>
            <person name="Zhang J."/>
            <person name="Ye Z."/>
            <person name="Miao C."/>
            <person name="Lin Z."/>
            <person name="Wang H."/>
            <person name="Zhou H."/>
            <person name="Yim W.C."/>
            <person name="Priest H.D."/>
            <person name="Zheng C."/>
            <person name="Woodhouse M."/>
            <person name="Edger P.P."/>
            <person name="Guyot R."/>
            <person name="Guo H.B."/>
            <person name="Guo H."/>
            <person name="Zheng G."/>
            <person name="Singh R."/>
            <person name="Sharma A."/>
            <person name="Min X."/>
            <person name="Zheng Y."/>
            <person name="Lee H."/>
            <person name="Gurtowski J."/>
            <person name="Sedlazeck F.J."/>
            <person name="Harkess A."/>
            <person name="McKain M.R."/>
            <person name="Liao Z."/>
            <person name="Fang J."/>
            <person name="Liu J."/>
            <person name="Zhang X."/>
            <person name="Zhang Q."/>
            <person name="Hu W."/>
            <person name="Qin Y."/>
            <person name="Wang K."/>
            <person name="Chen L.Y."/>
            <person name="Shirley N."/>
            <person name="Lin Y.R."/>
            <person name="Liu L.Y."/>
            <person name="Hernandez A.G."/>
            <person name="Wright C.L."/>
            <person name="Bulone V."/>
            <person name="Tuskan G.A."/>
            <person name="Heath K."/>
            <person name="Zee F."/>
            <person name="Moore P.H."/>
            <person name="Sunkar R."/>
            <person name="Leebens-Mack J.H."/>
            <person name="Mockler T."/>
            <person name="Bennetzen J.L."/>
            <person name="Freeling M."/>
            <person name="Sankoff D."/>
            <person name="Paterson A.H."/>
            <person name="Zhu X."/>
            <person name="Yang X."/>
            <person name="Smith J.A."/>
            <person name="Cushman J.C."/>
            <person name="Paull R.E."/>
            <person name="Yu Q."/>
        </authorList>
    </citation>
    <scope>NUCLEOTIDE SEQUENCE [LARGE SCALE GENOMIC DNA]</scope>
    <source>
        <strain evidence="3">cv. F153</strain>
    </source>
</reference>
<dbReference type="RefSeq" id="XP_020092583.1">
    <property type="nucleotide sequence ID" value="XM_020236994.1"/>
</dbReference>
<reference evidence="4 5" key="2">
    <citation type="submission" date="2025-04" db="UniProtKB">
        <authorList>
            <consortium name="RefSeq"/>
        </authorList>
    </citation>
    <scope>IDENTIFICATION</scope>
    <source>
        <tissue evidence="4 5">Leaf</tissue>
    </source>
</reference>
<dbReference type="RefSeq" id="XP_020092582.1">
    <property type="nucleotide sequence ID" value="XM_020236993.1"/>
</dbReference>
<dbReference type="GeneID" id="109713048"/>
<evidence type="ECO:0000313" key="6">
    <source>
        <dbReference type="RefSeq" id="XP_020092584.1"/>
    </source>
</evidence>
<feature type="coiled-coil region" evidence="1">
    <location>
        <begin position="180"/>
        <end position="242"/>
    </location>
</feature>
<proteinExistence type="predicted"/>
<dbReference type="RefSeq" id="XP_020092584.1">
    <property type="nucleotide sequence ID" value="XM_020236995.1"/>
</dbReference>
<keyword evidence="3" id="KW-1185">Reference proteome</keyword>
<dbReference type="PANTHER" id="PTHR34462">
    <property type="entry name" value="OS05G0587400 PROTEIN"/>
    <property type="match status" value="1"/>
</dbReference>
<feature type="transmembrane region" description="Helical" evidence="2">
    <location>
        <begin position="25"/>
        <end position="43"/>
    </location>
</feature>
<dbReference type="AlphaFoldDB" id="A0A6P5FAF6"/>